<accession>A0AAV7T2M1</accession>
<evidence type="ECO:0000313" key="2">
    <source>
        <dbReference type="Proteomes" id="UP001066276"/>
    </source>
</evidence>
<dbReference type="EMBL" id="JANPWB010000007">
    <property type="protein sequence ID" value="KAJ1170364.1"/>
    <property type="molecule type" value="Genomic_DNA"/>
</dbReference>
<organism evidence="1 2">
    <name type="scientific">Pleurodeles waltl</name>
    <name type="common">Iberian ribbed newt</name>
    <dbReference type="NCBI Taxonomy" id="8319"/>
    <lineage>
        <taxon>Eukaryota</taxon>
        <taxon>Metazoa</taxon>
        <taxon>Chordata</taxon>
        <taxon>Craniata</taxon>
        <taxon>Vertebrata</taxon>
        <taxon>Euteleostomi</taxon>
        <taxon>Amphibia</taxon>
        <taxon>Batrachia</taxon>
        <taxon>Caudata</taxon>
        <taxon>Salamandroidea</taxon>
        <taxon>Salamandridae</taxon>
        <taxon>Pleurodelinae</taxon>
        <taxon>Pleurodeles</taxon>
    </lineage>
</organism>
<dbReference type="Proteomes" id="UP001066276">
    <property type="component" value="Chromosome 4_1"/>
</dbReference>
<protein>
    <submittedName>
        <fullName evidence="1">Uncharacterized protein</fullName>
    </submittedName>
</protein>
<dbReference type="AlphaFoldDB" id="A0AAV7T2M1"/>
<keyword evidence="2" id="KW-1185">Reference proteome</keyword>
<sequence length="196" mass="20565">MQGALASAGAFDADPWRKIGASRRVAWESCQPLLLCLDYLWLDSDLLISHPLYLLRGCKPCVWHGGTVCAGGPRLEEIGCTSPWLSPRPGAGALGWAAGPAPGIGVGWLAMILWAGQALQPICILQPSCLTAQTPVDPEDNEMIVEVGGGPKLNISGQRAANPAQRACLQSPSDFKMTGAVRDEPEVIVIAGGSVV</sequence>
<evidence type="ECO:0000313" key="1">
    <source>
        <dbReference type="EMBL" id="KAJ1170364.1"/>
    </source>
</evidence>
<name>A0AAV7T2M1_PLEWA</name>
<comment type="caution">
    <text evidence="1">The sequence shown here is derived from an EMBL/GenBank/DDBJ whole genome shotgun (WGS) entry which is preliminary data.</text>
</comment>
<proteinExistence type="predicted"/>
<reference evidence="1" key="1">
    <citation type="journal article" date="2022" name="bioRxiv">
        <title>Sequencing and chromosome-scale assembly of the giantPleurodeles waltlgenome.</title>
        <authorList>
            <person name="Brown T."/>
            <person name="Elewa A."/>
            <person name="Iarovenko S."/>
            <person name="Subramanian E."/>
            <person name="Araus A.J."/>
            <person name="Petzold A."/>
            <person name="Susuki M."/>
            <person name="Suzuki K.-i.T."/>
            <person name="Hayashi T."/>
            <person name="Toyoda A."/>
            <person name="Oliveira C."/>
            <person name="Osipova E."/>
            <person name="Leigh N.D."/>
            <person name="Simon A."/>
            <person name="Yun M.H."/>
        </authorList>
    </citation>
    <scope>NUCLEOTIDE SEQUENCE</scope>
    <source>
        <strain evidence="1">20211129_DDA</strain>
        <tissue evidence="1">Liver</tissue>
    </source>
</reference>
<gene>
    <name evidence="1" type="ORF">NDU88_002241</name>
</gene>